<name>A0A7Y9PEU2_9BACT</name>
<evidence type="ECO:0000313" key="1">
    <source>
        <dbReference type="EMBL" id="NYF78482.1"/>
    </source>
</evidence>
<reference evidence="1 2" key="1">
    <citation type="submission" date="2020-07" db="EMBL/GenBank/DDBJ databases">
        <title>Genomic Encyclopedia of Type Strains, Phase IV (KMG-V): Genome sequencing to study the core and pangenomes of soil and plant-associated prokaryotes.</title>
        <authorList>
            <person name="Whitman W."/>
        </authorList>
    </citation>
    <scope>NUCLEOTIDE SEQUENCE [LARGE SCALE GENOMIC DNA]</scope>
    <source>
        <strain evidence="1 2">X4EP2</strain>
    </source>
</reference>
<dbReference type="EMBL" id="JACCCW010000001">
    <property type="protein sequence ID" value="NYF78482.1"/>
    <property type="molecule type" value="Genomic_DNA"/>
</dbReference>
<keyword evidence="2" id="KW-1185">Reference proteome</keyword>
<comment type="caution">
    <text evidence="1">The sequence shown here is derived from an EMBL/GenBank/DDBJ whole genome shotgun (WGS) entry which is preliminary data.</text>
</comment>
<evidence type="ECO:0000313" key="2">
    <source>
        <dbReference type="Proteomes" id="UP000589520"/>
    </source>
</evidence>
<dbReference type="AlphaFoldDB" id="A0A7Y9PEU2"/>
<organism evidence="1 2">
    <name type="scientific">Granulicella arctica</name>
    <dbReference type="NCBI Taxonomy" id="940613"/>
    <lineage>
        <taxon>Bacteria</taxon>
        <taxon>Pseudomonadati</taxon>
        <taxon>Acidobacteriota</taxon>
        <taxon>Terriglobia</taxon>
        <taxon>Terriglobales</taxon>
        <taxon>Acidobacteriaceae</taxon>
        <taxon>Granulicella</taxon>
    </lineage>
</organism>
<gene>
    <name evidence="1" type="ORF">HDF17_000769</name>
</gene>
<accession>A0A7Y9PEU2</accession>
<proteinExistence type="predicted"/>
<dbReference type="Proteomes" id="UP000589520">
    <property type="component" value="Unassembled WGS sequence"/>
</dbReference>
<sequence>MGFGVECEVTFVISMDDTLHCFLRVKWRMLWIEAEILHSRGAYGYHCIDP</sequence>
<protein>
    <submittedName>
        <fullName evidence="1">Uncharacterized protein</fullName>
    </submittedName>
</protein>